<gene>
    <name evidence="3" type="ORF">RD1301_v1_2900002</name>
    <name evidence="1" type="ORF">RUN1744_v1_990030</name>
    <name evidence="2" type="ORF">TF3108_v1_850077</name>
</gene>
<protein>
    <submittedName>
        <fullName evidence="1">Uncharacterized protein</fullName>
    </submittedName>
</protein>
<sequence length="140" mass="16051">MSPGPSGRLPEAPRDISGSTGLRIVLMPTDDLATPQPPWVVFPQIKPEELALHVRQGVAEPWFDQEWRPYWASLTPMQRASYLDAWHASPEWREAIAFVFEAFADLDVDQDAKESKEYLRKQGGLPAEKKCSLFRRLFKR</sequence>
<organism evidence="1">
    <name type="scientific">Ralstonia solanacearum</name>
    <name type="common">Pseudomonas solanacearum</name>
    <dbReference type="NCBI Taxonomy" id="305"/>
    <lineage>
        <taxon>Bacteria</taxon>
        <taxon>Pseudomonadati</taxon>
        <taxon>Pseudomonadota</taxon>
        <taxon>Betaproteobacteria</taxon>
        <taxon>Burkholderiales</taxon>
        <taxon>Burkholderiaceae</taxon>
        <taxon>Ralstonia</taxon>
        <taxon>Ralstonia solanacearum species complex</taxon>
    </lineage>
</organism>
<evidence type="ECO:0000313" key="2">
    <source>
        <dbReference type="EMBL" id="CUV41792.1"/>
    </source>
</evidence>
<name>A0A0S4UTJ7_RALSL</name>
<dbReference type="EMBL" id="LN899822">
    <property type="protein sequence ID" value="CUV62936.1"/>
    <property type="molecule type" value="Genomic_DNA"/>
</dbReference>
<reference evidence="1" key="1">
    <citation type="submission" date="2015-10" db="EMBL/GenBank/DDBJ databases">
        <authorList>
            <person name="Gilbert D.G."/>
        </authorList>
    </citation>
    <scope>NUCLEOTIDE SEQUENCE</scope>
    <source>
        <strain evidence="1">Phyl III-seqv23</strain>
    </source>
</reference>
<evidence type="ECO:0000313" key="3">
    <source>
        <dbReference type="EMBL" id="CUV62936.1"/>
    </source>
</evidence>
<dbReference type="AlphaFoldDB" id="A0A0S4UTJ7"/>
<evidence type="ECO:0000313" key="1">
    <source>
        <dbReference type="EMBL" id="CUV25510.1"/>
    </source>
</evidence>
<proteinExistence type="predicted"/>
<dbReference type="EMBL" id="LN899823">
    <property type="protein sequence ID" value="CUV25510.1"/>
    <property type="molecule type" value="Genomic_DNA"/>
</dbReference>
<dbReference type="EMBL" id="LN899826">
    <property type="protein sequence ID" value="CUV41792.1"/>
    <property type="molecule type" value="Genomic_DNA"/>
</dbReference>
<accession>A0A0S4UTJ7</accession>